<dbReference type="AlphaFoldDB" id="A0A073ILH0"/>
<dbReference type="InterPro" id="IPR036388">
    <property type="entry name" value="WH-like_DNA-bd_sf"/>
</dbReference>
<evidence type="ECO:0000313" key="2">
    <source>
        <dbReference type="EMBL" id="KEJ91163.1"/>
    </source>
</evidence>
<dbReference type="eggNOG" id="COG1695">
    <property type="taxonomic scope" value="Bacteria"/>
</dbReference>
<dbReference type="InterPro" id="IPR052509">
    <property type="entry name" value="Metal_resp_DNA-bind_regulator"/>
</dbReference>
<dbReference type="PANTHER" id="PTHR33169">
    <property type="entry name" value="PADR-FAMILY TRANSCRIPTIONAL REGULATOR"/>
    <property type="match status" value="1"/>
</dbReference>
<dbReference type="PANTHER" id="PTHR33169:SF14">
    <property type="entry name" value="TRANSCRIPTIONAL REGULATOR RV3488"/>
    <property type="match status" value="1"/>
</dbReference>
<dbReference type="Proteomes" id="UP000027665">
    <property type="component" value="Unassembled WGS sequence"/>
</dbReference>
<dbReference type="STRING" id="2754.EH55_11465"/>
<proteinExistence type="predicted"/>
<name>A0A073ILH0_9BACT</name>
<dbReference type="Gene3D" id="1.10.10.10">
    <property type="entry name" value="Winged helix-like DNA-binding domain superfamily/Winged helix DNA-binding domain"/>
    <property type="match status" value="1"/>
</dbReference>
<organism evidence="2 3">
    <name type="scientific">Synergistes jonesii</name>
    <dbReference type="NCBI Taxonomy" id="2754"/>
    <lineage>
        <taxon>Bacteria</taxon>
        <taxon>Thermotogati</taxon>
        <taxon>Synergistota</taxon>
        <taxon>Synergistia</taxon>
        <taxon>Synergistales</taxon>
        <taxon>Synergistaceae</taxon>
        <taxon>Synergistes</taxon>
    </lineage>
</organism>
<comment type="caution">
    <text evidence="2">The sequence shown here is derived from an EMBL/GenBank/DDBJ whole genome shotgun (WGS) entry which is preliminary data.</text>
</comment>
<dbReference type="SUPFAM" id="SSF46785">
    <property type="entry name" value="Winged helix' DNA-binding domain"/>
    <property type="match status" value="1"/>
</dbReference>
<gene>
    <name evidence="2" type="ORF">EH55_11465</name>
</gene>
<sequence length="127" mass="14584">MRSETMEKCACRGSFLERFIQPSILLLLSKKPMHGFSILKSLYKSDLMDYSSLDPTGLYRMLKKMEEAGLLSSEVENENGLQGRRVYSITQEGRVCLVFWRATLLDYQKKIVRLAEAIPENVEDGLE</sequence>
<dbReference type="InterPro" id="IPR036390">
    <property type="entry name" value="WH_DNA-bd_sf"/>
</dbReference>
<evidence type="ECO:0000259" key="1">
    <source>
        <dbReference type="Pfam" id="PF03551"/>
    </source>
</evidence>
<reference evidence="2 3" key="1">
    <citation type="submission" date="2014-04" db="EMBL/GenBank/DDBJ databases">
        <title>Draft Genome Sequence of Synergistes jonesii.</title>
        <authorList>
            <person name="Coil D.A."/>
            <person name="Eisen J.A."/>
            <person name="Holland-Moritz H.E."/>
        </authorList>
    </citation>
    <scope>NUCLEOTIDE SEQUENCE [LARGE SCALE GENOMIC DNA]</scope>
    <source>
        <strain evidence="2 3">78-1</strain>
    </source>
</reference>
<evidence type="ECO:0000313" key="3">
    <source>
        <dbReference type="Proteomes" id="UP000027665"/>
    </source>
</evidence>
<feature type="domain" description="Transcription regulator PadR N-terminal" evidence="1">
    <location>
        <begin position="24"/>
        <end position="95"/>
    </location>
</feature>
<protein>
    <recommendedName>
        <fullName evidence="1">Transcription regulator PadR N-terminal domain-containing protein</fullName>
    </recommendedName>
</protein>
<dbReference type="InterPro" id="IPR005149">
    <property type="entry name" value="Tscrpt_reg_PadR_N"/>
</dbReference>
<dbReference type="EMBL" id="JMKI01000054">
    <property type="protein sequence ID" value="KEJ91163.1"/>
    <property type="molecule type" value="Genomic_DNA"/>
</dbReference>
<keyword evidence="3" id="KW-1185">Reference proteome</keyword>
<accession>A0A073ILH0</accession>
<dbReference type="Pfam" id="PF03551">
    <property type="entry name" value="PadR"/>
    <property type="match status" value="1"/>
</dbReference>